<dbReference type="VEuPathDB" id="FungiDB:SDRG_09880"/>
<reference evidence="2 3" key="1">
    <citation type="submission" date="2012-04" db="EMBL/GenBank/DDBJ databases">
        <title>The Genome Sequence of Saprolegnia declina VS20.</title>
        <authorList>
            <consortium name="The Broad Institute Genome Sequencing Platform"/>
            <person name="Russ C."/>
            <person name="Nusbaum C."/>
            <person name="Tyler B."/>
            <person name="van West P."/>
            <person name="Dieguez-Uribeondo J."/>
            <person name="de Bruijn I."/>
            <person name="Tripathy S."/>
            <person name="Jiang R."/>
            <person name="Young S.K."/>
            <person name="Zeng Q."/>
            <person name="Gargeya S."/>
            <person name="Fitzgerald M."/>
            <person name="Haas B."/>
            <person name="Abouelleil A."/>
            <person name="Alvarado L."/>
            <person name="Arachchi H.M."/>
            <person name="Berlin A."/>
            <person name="Chapman S.B."/>
            <person name="Goldberg J."/>
            <person name="Griggs A."/>
            <person name="Gujja S."/>
            <person name="Hansen M."/>
            <person name="Howarth C."/>
            <person name="Imamovic A."/>
            <person name="Larimer J."/>
            <person name="McCowen C."/>
            <person name="Montmayeur A."/>
            <person name="Murphy C."/>
            <person name="Neiman D."/>
            <person name="Pearson M."/>
            <person name="Priest M."/>
            <person name="Roberts A."/>
            <person name="Saif S."/>
            <person name="Shea T."/>
            <person name="Sisk P."/>
            <person name="Sykes S."/>
            <person name="Wortman J."/>
            <person name="Nusbaum C."/>
            <person name="Birren B."/>
        </authorList>
    </citation>
    <scope>NUCLEOTIDE SEQUENCE [LARGE SCALE GENOMIC DNA]</scope>
    <source>
        <strain evidence="2 3">VS20</strain>
    </source>
</reference>
<organism evidence="2 3">
    <name type="scientific">Saprolegnia diclina (strain VS20)</name>
    <dbReference type="NCBI Taxonomy" id="1156394"/>
    <lineage>
        <taxon>Eukaryota</taxon>
        <taxon>Sar</taxon>
        <taxon>Stramenopiles</taxon>
        <taxon>Oomycota</taxon>
        <taxon>Saprolegniomycetes</taxon>
        <taxon>Saprolegniales</taxon>
        <taxon>Saprolegniaceae</taxon>
        <taxon>Saprolegnia</taxon>
    </lineage>
</organism>
<feature type="compositionally biased region" description="Low complexity" evidence="1">
    <location>
        <begin position="146"/>
        <end position="159"/>
    </location>
</feature>
<dbReference type="AlphaFoldDB" id="T0QCY1"/>
<proteinExistence type="predicted"/>
<evidence type="ECO:0000256" key="1">
    <source>
        <dbReference type="SAM" id="MobiDB-lite"/>
    </source>
</evidence>
<protein>
    <submittedName>
        <fullName evidence="2">Uncharacterized protein</fullName>
    </submittedName>
</protein>
<evidence type="ECO:0000313" key="3">
    <source>
        <dbReference type="Proteomes" id="UP000030762"/>
    </source>
</evidence>
<sequence>MSSAAVEIGRAERLVFDARCERRAFDLHCLALEARLRAVRARQADTVRTNAVFLAAKLDEKAENNASKQRELQEREEAAERHRQIEARRLADQEAKRTTDQEAKRAADQEAKRTADQEAKRAAEEAARQRLRDVQQAEAAKHAEQSAKTATKSKAVAPQQPVPMPVDNEPEVDFGGGADWDDNDDPYRQYSPPPSPAREPVASIKSSKGRKKTTKTSRAPLADAVAPTNDGPKKARKKALPEALSPNASKRDVPAKKASKGKKALTVLDESVDDDDVVSPLKNVPTKQRKLKESAPVAKVLSPMDKPSSFFDRLAKKMAEKVGPLSPASSAAHPTELKVKKRKAVTTDTVPAGDDVEASKKTKKAKTSAAAPAKKTQKKAKASEDKKPSKKRKAVDTAAEDAIPSPVRNLKPKVATKYEVPSRGVDATSTKTSLFASFMSRSKTDAAPVRLPVPRDDDAAASAHATNGPKKAVWQKLAKVPVEKKAQKPKPPKAQKTSAKAPPKPVAADAPPKPSLFASFINKASAAIPQLKKPSTN</sequence>
<keyword evidence="3" id="KW-1185">Reference proteome</keyword>
<dbReference type="RefSeq" id="XP_008614062.1">
    <property type="nucleotide sequence ID" value="XM_008615840.1"/>
</dbReference>
<feature type="region of interest" description="Disordered" evidence="1">
    <location>
        <begin position="276"/>
        <end position="295"/>
    </location>
</feature>
<feature type="region of interest" description="Disordered" evidence="1">
    <location>
        <begin position="439"/>
        <end position="515"/>
    </location>
</feature>
<gene>
    <name evidence="2" type="ORF">SDRG_09880</name>
</gene>
<dbReference type="OMA" id="FDARCER"/>
<feature type="compositionally biased region" description="Low complexity" evidence="1">
    <location>
        <begin position="494"/>
        <end position="510"/>
    </location>
</feature>
<accession>T0QCY1</accession>
<feature type="region of interest" description="Disordered" evidence="1">
    <location>
        <begin position="321"/>
        <end position="426"/>
    </location>
</feature>
<feature type="compositionally biased region" description="Basic and acidic residues" evidence="1">
    <location>
        <begin position="62"/>
        <end position="145"/>
    </location>
</feature>
<evidence type="ECO:0000313" key="2">
    <source>
        <dbReference type="EMBL" id="EQC32561.1"/>
    </source>
</evidence>
<dbReference type="Proteomes" id="UP000030762">
    <property type="component" value="Unassembled WGS sequence"/>
</dbReference>
<name>T0QCY1_SAPDV</name>
<dbReference type="EMBL" id="JH767163">
    <property type="protein sequence ID" value="EQC32561.1"/>
    <property type="molecule type" value="Genomic_DNA"/>
</dbReference>
<dbReference type="STRING" id="1156394.T0QCY1"/>
<feature type="region of interest" description="Disordered" evidence="1">
    <location>
        <begin position="62"/>
        <end position="263"/>
    </location>
</feature>
<dbReference type="GeneID" id="19950607"/>
<dbReference type="OrthoDB" id="10508939at2759"/>
<dbReference type="InParanoid" id="T0QCY1"/>